<comment type="caution">
    <text evidence="2">The sequence shown here is derived from an EMBL/GenBank/DDBJ whole genome shotgun (WGS) entry which is preliminary data.</text>
</comment>
<dbReference type="Proteomes" id="UP001456524">
    <property type="component" value="Unassembled WGS sequence"/>
</dbReference>
<evidence type="ECO:0000259" key="1">
    <source>
        <dbReference type="Pfam" id="PF00583"/>
    </source>
</evidence>
<accession>A0ABR1XR03</accession>
<evidence type="ECO:0000313" key="2">
    <source>
        <dbReference type="EMBL" id="KAK8163926.1"/>
    </source>
</evidence>
<proteinExistence type="predicted"/>
<dbReference type="SUPFAM" id="SSF55729">
    <property type="entry name" value="Acyl-CoA N-acyltransferases (Nat)"/>
    <property type="match status" value="1"/>
</dbReference>
<sequence length="314" mass="34439">MDPQTTPRLERFVDDEITAQHMADASRLFSQHYGVWGPLATSLIPSARQGKRVEMSPSKLRRECCADLGQRETQATDVHNEHVRAVVQVVAGEGEGDGEKEKVIGHVLATRWVDTAIGGSGGRRVCWITQVVVHTAWRKRGVATAMLRLVNSSTPPAPTSTIYAVLTSHAATLRACARAFKDNAPLHADGALDLGFIAALARPVVRGAPVKYVREAELRGRLFHHHDGKEVRSMAVGWMRGMREEIRQGEARERGDEEFGRGAVASAYTRFYVDHGEPDEAVAIAKREGGGVWKLGELGEGCEFLALMVWSKRG</sequence>
<organism evidence="2 3">
    <name type="scientific">Phyllosticta citrichinensis</name>
    <dbReference type="NCBI Taxonomy" id="1130410"/>
    <lineage>
        <taxon>Eukaryota</taxon>
        <taxon>Fungi</taxon>
        <taxon>Dikarya</taxon>
        <taxon>Ascomycota</taxon>
        <taxon>Pezizomycotina</taxon>
        <taxon>Dothideomycetes</taxon>
        <taxon>Dothideomycetes incertae sedis</taxon>
        <taxon>Botryosphaeriales</taxon>
        <taxon>Phyllostictaceae</taxon>
        <taxon>Phyllosticta</taxon>
    </lineage>
</organism>
<dbReference type="InterPro" id="IPR000182">
    <property type="entry name" value="GNAT_dom"/>
</dbReference>
<dbReference type="Pfam" id="PF00583">
    <property type="entry name" value="Acetyltransf_1"/>
    <property type="match status" value="1"/>
</dbReference>
<reference evidence="2 3" key="1">
    <citation type="journal article" date="2022" name="G3 (Bethesda)">
        <title>Enemy or ally: a genomic approach to elucidate the lifestyle of Phyllosticta citrichinaensis.</title>
        <authorList>
            <person name="Buijs V.A."/>
            <person name="Groenewald J.Z."/>
            <person name="Haridas S."/>
            <person name="LaButti K.M."/>
            <person name="Lipzen A."/>
            <person name="Martin F.M."/>
            <person name="Barry K."/>
            <person name="Grigoriev I.V."/>
            <person name="Crous P.W."/>
            <person name="Seidl M.F."/>
        </authorList>
    </citation>
    <scope>NUCLEOTIDE SEQUENCE [LARGE SCALE GENOMIC DNA]</scope>
    <source>
        <strain evidence="2 3">CBS 129764</strain>
    </source>
</reference>
<dbReference type="Gene3D" id="3.40.630.30">
    <property type="match status" value="1"/>
</dbReference>
<dbReference type="EMBL" id="JBBWUH010000006">
    <property type="protein sequence ID" value="KAK8163926.1"/>
    <property type="molecule type" value="Genomic_DNA"/>
</dbReference>
<feature type="domain" description="N-acetyltransferase" evidence="1">
    <location>
        <begin position="99"/>
        <end position="149"/>
    </location>
</feature>
<keyword evidence="3" id="KW-1185">Reference proteome</keyword>
<gene>
    <name evidence="2" type="ORF">IWX90DRAFT_243806</name>
</gene>
<evidence type="ECO:0000313" key="3">
    <source>
        <dbReference type="Proteomes" id="UP001456524"/>
    </source>
</evidence>
<protein>
    <recommendedName>
        <fullName evidence="1">N-acetyltransferase domain-containing protein</fullName>
    </recommendedName>
</protein>
<dbReference type="InterPro" id="IPR016181">
    <property type="entry name" value="Acyl_CoA_acyltransferase"/>
</dbReference>
<name>A0ABR1XR03_9PEZI</name>